<proteinExistence type="predicted"/>
<keyword evidence="1" id="KW-0378">Hydrolase</keyword>
<keyword evidence="4" id="KW-1185">Reference proteome</keyword>
<feature type="domain" description="Peptidase S9 prolyl oligopeptidase catalytic" evidence="2">
    <location>
        <begin position="370"/>
        <end position="578"/>
    </location>
</feature>
<name>A0A031LT89_9CREN</name>
<accession>A0A031LT89</accession>
<dbReference type="PANTHER" id="PTHR42776:SF4">
    <property type="entry name" value="ACYLAMINO-ACID-RELEASING ENZYME"/>
    <property type="match status" value="1"/>
</dbReference>
<dbReference type="InterPro" id="IPR001375">
    <property type="entry name" value="Peptidase_S9_cat"/>
</dbReference>
<comment type="caution">
    <text evidence="3">The sequence shown here is derived from an EMBL/GenBank/DDBJ whole genome shotgun (WGS) entry which is preliminary data.</text>
</comment>
<dbReference type="AlphaFoldDB" id="A0A031LT89"/>
<reference evidence="3 4" key="1">
    <citation type="submission" date="2014-03" db="EMBL/GenBank/DDBJ databases">
        <title>Draft genome sequence of the novel thermoacidophilic archaea Acidianus copahuensis ALE1 strain, isolated from Copahue volcanic area in Neuquen Argentina.</title>
        <authorList>
            <person name="Urbieta M.S."/>
            <person name="Rascovan N."/>
            <person name="Castro C."/>
            <person name="Revale S."/>
            <person name="Giaveno M.A."/>
            <person name="Vazquez M.P."/>
            <person name="Donati E.R."/>
        </authorList>
    </citation>
    <scope>NUCLEOTIDE SEQUENCE [LARGE SCALE GENOMIC DNA]</scope>
    <source>
        <strain evidence="3 4">ALE1</strain>
    </source>
</reference>
<evidence type="ECO:0000256" key="1">
    <source>
        <dbReference type="ARBA" id="ARBA00022801"/>
    </source>
</evidence>
<dbReference type="Gene3D" id="3.40.50.1820">
    <property type="entry name" value="alpha/beta hydrolase"/>
    <property type="match status" value="1"/>
</dbReference>
<dbReference type="SUPFAM" id="SSF69304">
    <property type="entry name" value="Tricorn protease N-terminal domain"/>
    <property type="match status" value="1"/>
</dbReference>
<dbReference type="Proteomes" id="UP000024332">
    <property type="component" value="Unassembled WGS sequence"/>
</dbReference>
<dbReference type="GO" id="GO:0004252">
    <property type="term" value="F:serine-type endopeptidase activity"/>
    <property type="evidence" value="ECO:0007669"/>
    <property type="project" value="TreeGrafter"/>
</dbReference>
<dbReference type="EMBL" id="JFZT01000020">
    <property type="protein sequence ID" value="EZQ10704.1"/>
    <property type="molecule type" value="Genomic_DNA"/>
</dbReference>
<sequence>MTPEDAYSIRVISDVKLNENGLMYVETEIRNHDYYSMLFSNDKKVISGHISLPSYYNGYLYYVKGKKEKHLIRKKEYGIEEDLLSLRSISNYTFHRKGILILGEEKINSKTPFSTTKRKYRFDSRGLLRSRQSLFIFDGELRKLVSGDFDVTDVSTNGERVVISATIDDDDFGIANVYEVNVDTGEIHKISEGKGTVEAVAVNKKGEVAFLGQREGLSPWASNRIFFPEKGKSVICGKTCGNFVLTDIFDGTKIRIIYDDVVYTLGQEGGETHLYKVLDDAEKITSGQISVRGFDYYNGKLAYFYSTPTKPSILKFEDKEVDPNQGIKSITPVKVNHHIEGWAMISSNNSPTILFIHGGPHMAYGYAYFIEFQFFASNGFNVIYCNPRGSKGYGEEFAKGCVGDWGGKDMQDILDFTRKVIEDFKLNGKIGITGGSYGGFMTNWIITRTDLFSAAISERSISNLVSMCGTSDIGFWFNAIEAGIEDPWNKEGMEKLMTLSPIYHVSNVKTPLMLIHGENDYRCPIEQAEQYFLALRSKGVEAELVRYPGESHEHARKGKPDFMVDRLRRKLEWFSLHLYSKK</sequence>
<dbReference type="SUPFAM" id="SSF53474">
    <property type="entry name" value="alpha/beta-Hydrolases"/>
    <property type="match status" value="1"/>
</dbReference>
<gene>
    <name evidence="3" type="ORF">CM19_03630</name>
</gene>
<organism evidence="3 4">
    <name type="scientific">Candidatus Acidianus copahuensis</name>
    <dbReference type="NCBI Taxonomy" id="1160895"/>
    <lineage>
        <taxon>Archaea</taxon>
        <taxon>Thermoproteota</taxon>
        <taxon>Thermoprotei</taxon>
        <taxon>Sulfolobales</taxon>
        <taxon>Sulfolobaceae</taxon>
        <taxon>Acidianus</taxon>
    </lineage>
</organism>
<dbReference type="OrthoDB" id="25019at2157"/>
<dbReference type="STRING" id="1160895.CM19_03630"/>
<dbReference type="RefSeq" id="WP_048099036.1">
    <property type="nucleotide sequence ID" value="NZ_JFZT01000020.1"/>
</dbReference>
<dbReference type="GO" id="GO:0006508">
    <property type="term" value="P:proteolysis"/>
    <property type="evidence" value="ECO:0007669"/>
    <property type="project" value="InterPro"/>
</dbReference>
<evidence type="ECO:0000313" key="3">
    <source>
        <dbReference type="EMBL" id="EZQ10704.1"/>
    </source>
</evidence>
<dbReference type="Pfam" id="PF00326">
    <property type="entry name" value="Peptidase_S9"/>
    <property type="match status" value="1"/>
</dbReference>
<evidence type="ECO:0000313" key="4">
    <source>
        <dbReference type="Proteomes" id="UP000024332"/>
    </source>
</evidence>
<protein>
    <submittedName>
        <fullName evidence="3">Acylaminoacyl peptidase</fullName>
    </submittedName>
</protein>
<dbReference type="InterPro" id="IPR029058">
    <property type="entry name" value="AB_hydrolase_fold"/>
</dbReference>
<dbReference type="PANTHER" id="PTHR42776">
    <property type="entry name" value="SERINE PEPTIDASE S9 FAMILY MEMBER"/>
    <property type="match status" value="1"/>
</dbReference>
<evidence type="ECO:0000259" key="2">
    <source>
        <dbReference type="Pfam" id="PF00326"/>
    </source>
</evidence>